<feature type="transmembrane region" description="Helical" evidence="2">
    <location>
        <begin position="33"/>
        <end position="54"/>
    </location>
</feature>
<sequence length="237" mass="24995">MADPARSGASGGAAPPPRRNGLPPEIMEIVWPAIQYGALAGTTGLVVGGFVGLARPRPPMAPMATAFVSSLRGFSFASTFWASRGFTLKAWGKDRVTPRDEISASAIAGGLGGIADGLLKGRTFLVRAGRVNTFPAVVMFSLLGAAGQAAHNRNTTRNADLSQTTPAKSEPFSWMNSKWSPMKVLSDVEYEKMLQEKLLRVNAEIAMIDDNIAALRAQEQGIAAKTVAADSNESCST</sequence>
<name>A0A8T9CI89_9HELO</name>
<comment type="caution">
    <text evidence="3">The sequence shown here is derived from an EMBL/GenBank/DDBJ whole genome shotgun (WGS) entry which is preliminary data.</text>
</comment>
<feature type="region of interest" description="Disordered" evidence="1">
    <location>
        <begin position="1"/>
        <end position="21"/>
    </location>
</feature>
<accession>A0A8T9CI89</accession>
<dbReference type="EMBL" id="QGMK01000103">
    <property type="protein sequence ID" value="TVY84227.1"/>
    <property type="molecule type" value="Genomic_DNA"/>
</dbReference>
<gene>
    <name evidence="3" type="ORF">LSUE1_G000540</name>
</gene>
<protein>
    <submittedName>
        <fullName evidence="3">Uncharacterized protein</fullName>
    </submittedName>
</protein>
<evidence type="ECO:0000313" key="4">
    <source>
        <dbReference type="Proteomes" id="UP000469558"/>
    </source>
</evidence>
<evidence type="ECO:0000313" key="3">
    <source>
        <dbReference type="EMBL" id="TVY84227.1"/>
    </source>
</evidence>
<keyword evidence="4" id="KW-1185">Reference proteome</keyword>
<dbReference type="PANTHER" id="PTHR41390">
    <property type="entry name" value="CHROMOSOME 7, WHOLE GENOME SHOTGUN SEQUENCE"/>
    <property type="match status" value="1"/>
</dbReference>
<dbReference type="PANTHER" id="PTHR41390:SF1">
    <property type="entry name" value="NADH-UBIQUINONE OXIDOREDUCTASE 213 KDA SUBUNIT"/>
    <property type="match status" value="1"/>
</dbReference>
<dbReference type="OrthoDB" id="5565730at2759"/>
<reference evidence="3 4" key="1">
    <citation type="submission" date="2018-05" db="EMBL/GenBank/DDBJ databases">
        <title>Genome sequencing and assembly of the regulated plant pathogen Lachnellula willkommii and related sister species for the development of diagnostic species identification markers.</title>
        <authorList>
            <person name="Giroux E."/>
            <person name="Bilodeau G."/>
        </authorList>
    </citation>
    <scope>NUCLEOTIDE SEQUENCE [LARGE SCALE GENOMIC DNA]</scope>
    <source>
        <strain evidence="3 4">CBS 268.59</strain>
    </source>
</reference>
<dbReference type="AlphaFoldDB" id="A0A8T9CI89"/>
<keyword evidence="2" id="KW-1133">Transmembrane helix</keyword>
<keyword evidence="2" id="KW-0812">Transmembrane</keyword>
<evidence type="ECO:0000256" key="2">
    <source>
        <dbReference type="SAM" id="Phobius"/>
    </source>
</evidence>
<evidence type="ECO:0000256" key="1">
    <source>
        <dbReference type="SAM" id="MobiDB-lite"/>
    </source>
</evidence>
<proteinExistence type="predicted"/>
<organism evidence="3 4">
    <name type="scientific">Lachnellula suecica</name>
    <dbReference type="NCBI Taxonomy" id="602035"/>
    <lineage>
        <taxon>Eukaryota</taxon>
        <taxon>Fungi</taxon>
        <taxon>Dikarya</taxon>
        <taxon>Ascomycota</taxon>
        <taxon>Pezizomycotina</taxon>
        <taxon>Leotiomycetes</taxon>
        <taxon>Helotiales</taxon>
        <taxon>Lachnaceae</taxon>
        <taxon>Lachnellula</taxon>
    </lineage>
</organism>
<dbReference type="Proteomes" id="UP000469558">
    <property type="component" value="Unassembled WGS sequence"/>
</dbReference>
<keyword evidence="2" id="KW-0472">Membrane</keyword>